<dbReference type="PANTHER" id="PTHR14359">
    <property type="entry name" value="HOMO-OLIGOMERIC FLAVIN CONTAINING CYS DECARBOXYLASE FAMILY"/>
    <property type="match status" value="1"/>
</dbReference>
<feature type="region of interest" description="Phosphopantothenate--cysteine ligase" evidence="3">
    <location>
        <begin position="191"/>
        <end position="399"/>
    </location>
</feature>
<organism evidence="7 8">
    <name type="scientific">Desulfonauticus submarinus</name>
    <dbReference type="NCBI Taxonomy" id="206665"/>
    <lineage>
        <taxon>Bacteria</taxon>
        <taxon>Pseudomonadati</taxon>
        <taxon>Thermodesulfobacteriota</taxon>
        <taxon>Desulfovibrionia</taxon>
        <taxon>Desulfovibrionales</taxon>
        <taxon>Desulfonauticaceae</taxon>
        <taxon>Desulfonauticus</taxon>
    </lineage>
</organism>
<dbReference type="GO" id="GO:0046872">
    <property type="term" value="F:metal ion binding"/>
    <property type="evidence" value="ECO:0007669"/>
    <property type="project" value="UniProtKB-KW"/>
</dbReference>
<feature type="binding site" evidence="3">
    <location>
        <position position="345"/>
    </location>
    <ligand>
        <name>CTP</name>
        <dbReference type="ChEBI" id="CHEBI:37563"/>
    </ligand>
</feature>
<dbReference type="AlphaFoldDB" id="A0A1H0EUQ7"/>
<dbReference type="GO" id="GO:0010181">
    <property type="term" value="F:FMN binding"/>
    <property type="evidence" value="ECO:0007669"/>
    <property type="project" value="UniProtKB-UniRule"/>
</dbReference>
<comment type="similarity">
    <text evidence="3 4">In the C-terminal section; belongs to the PPC synthetase family.</text>
</comment>
<keyword evidence="3" id="KW-0511">Multifunctional enzyme</keyword>
<keyword evidence="8" id="KW-1185">Reference proteome</keyword>
<evidence type="ECO:0000313" key="8">
    <source>
        <dbReference type="Proteomes" id="UP000199602"/>
    </source>
</evidence>
<accession>A0A1H0EUQ7</accession>
<keyword evidence="3 4" id="KW-0285">Flavoprotein</keyword>
<feature type="binding site" evidence="3">
    <location>
        <position position="281"/>
    </location>
    <ligand>
        <name>CTP</name>
        <dbReference type="ChEBI" id="CHEBI:37563"/>
    </ligand>
</feature>
<feature type="binding site" evidence="3">
    <location>
        <position position="291"/>
    </location>
    <ligand>
        <name>CTP</name>
        <dbReference type="ChEBI" id="CHEBI:37563"/>
    </ligand>
</feature>
<sequence length="399" mass="44374">MLFQHYYGKNVHIGITGSIAAYKSLDLLRLLVQSNIKVTATLTKAGQEFVPALNFRSLGATTVFEEKDFFASDFPHLYPQKGIDSFLICPCSANTLIKIAFGFADNLLTTQVLAFEGPLLIAPAMNFKMWNNVRVQNAVKMLEEQGVFVIEPGEGKMACGDVGKGRLADIDCIYFYVLKSITPQDMTGKKVLITAGPTREYYDLVRFWSNPSSGKTGLALGLAAWLRGADVFLICGPISEKIVSLPGLHIYPITTAKEMQEVALKLWKSMDIGVCAAAVCDFRPEYIGDLKVKKGNKAGLTVKFANNPDILLTLGQSKRVDQKLVGFALEYENLRKEAKRKLEQKNLDLIVGNQVNITSPFGREKNTVLVLDKEGREEEWPDLPKTEIAWRLWDILLSL</sequence>
<feature type="domain" description="DNA/pantothenate metabolism flavoprotein C-terminal" evidence="6">
    <location>
        <begin position="186"/>
        <end position="397"/>
    </location>
</feature>
<dbReference type="GO" id="GO:0015941">
    <property type="term" value="P:pantothenate catabolic process"/>
    <property type="evidence" value="ECO:0007669"/>
    <property type="project" value="InterPro"/>
</dbReference>
<dbReference type="NCBIfam" id="TIGR00521">
    <property type="entry name" value="coaBC_dfp"/>
    <property type="match status" value="1"/>
</dbReference>
<feature type="active site" description="Proton donor" evidence="3">
    <location>
        <position position="159"/>
    </location>
</feature>
<dbReference type="InterPro" id="IPR005252">
    <property type="entry name" value="CoaBC"/>
</dbReference>
<dbReference type="GO" id="GO:0071513">
    <property type="term" value="C:phosphopantothenoylcysteine decarboxylase complex"/>
    <property type="evidence" value="ECO:0007669"/>
    <property type="project" value="TreeGrafter"/>
</dbReference>
<dbReference type="HAMAP" id="MF_02225">
    <property type="entry name" value="CoaBC"/>
    <property type="match status" value="1"/>
</dbReference>
<dbReference type="Gene3D" id="3.40.50.10300">
    <property type="entry name" value="CoaB-like"/>
    <property type="match status" value="1"/>
</dbReference>
<keyword evidence="3" id="KW-0460">Magnesium</keyword>
<evidence type="ECO:0000256" key="3">
    <source>
        <dbReference type="HAMAP-Rule" id="MF_02225"/>
    </source>
</evidence>
<keyword evidence="3 4" id="KW-0288">FMN</keyword>
<dbReference type="OrthoDB" id="9802554at2"/>
<dbReference type="EMBL" id="FNIN01000009">
    <property type="protein sequence ID" value="SDN85999.1"/>
    <property type="molecule type" value="Genomic_DNA"/>
</dbReference>
<reference evidence="7 8" key="1">
    <citation type="submission" date="2016-10" db="EMBL/GenBank/DDBJ databases">
        <authorList>
            <person name="de Groot N.N."/>
        </authorList>
    </citation>
    <scope>NUCLEOTIDE SEQUENCE [LARGE SCALE GENOMIC DNA]</scope>
    <source>
        <strain evidence="7 8">DSM 15269</strain>
    </source>
</reference>
<comment type="function">
    <text evidence="3">Catalyzes two sequential steps in the biosynthesis of coenzyme A. In the first step cysteine is conjugated to 4'-phosphopantothenate to form 4-phosphopantothenoylcysteine. In the second step the latter compound is decarboxylated to form 4'-phosphopantotheine.</text>
</comment>
<dbReference type="PANTHER" id="PTHR14359:SF6">
    <property type="entry name" value="PHOSPHOPANTOTHENOYLCYSTEINE DECARBOXYLASE"/>
    <property type="match status" value="1"/>
</dbReference>
<dbReference type="InterPro" id="IPR003382">
    <property type="entry name" value="Flavoprotein"/>
</dbReference>
<comment type="cofactor">
    <cofactor evidence="3">
        <name>FMN</name>
        <dbReference type="ChEBI" id="CHEBI:58210"/>
    </cofactor>
    <text evidence="3">Binds 1 FMN per subunit.</text>
</comment>
<keyword evidence="3 4" id="KW-0436">Ligase</keyword>
<comment type="similarity">
    <text evidence="3 4">In the N-terminal section; belongs to the HFCD (homo-oligomeric flavin containing Cys decarboxylase) superfamily.</text>
</comment>
<dbReference type="SUPFAM" id="SSF102645">
    <property type="entry name" value="CoaB-like"/>
    <property type="match status" value="1"/>
</dbReference>
<evidence type="ECO:0000256" key="1">
    <source>
        <dbReference type="ARBA" id="ARBA00022793"/>
    </source>
</evidence>
<evidence type="ECO:0000259" key="5">
    <source>
        <dbReference type="Pfam" id="PF02441"/>
    </source>
</evidence>
<dbReference type="STRING" id="206665.SAMN04488516_10952"/>
<feature type="domain" description="Flavoprotein" evidence="5">
    <location>
        <begin position="9"/>
        <end position="148"/>
    </location>
</feature>
<comment type="catalytic activity">
    <reaction evidence="3 4">
        <text>N-[(R)-4-phosphopantothenoyl]-L-cysteine + H(+) = (R)-4'-phosphopantetheine + CO2</text>
        <dbReference type="Rhea" id="RHEA:16793"/>
        <dbReference type="ChEBI" id="CHEBI:15378"/>
        <dbReference type="ChEBI" id="CHEBI:16526"/>
        <dbReference type="ChEBI" id="CHEBI:59458"/>
        <dbReference type="ChEBI" id="CHEBI:61723"/>
        <dbReference type="EC" id="4.1.1.36"/>
    </reaction>
</comment>
<keyword evidence="2 3" id="KW-0456">Lyase</keyword>
<dbReference type="InterPro" id="IPR007085">
    <property type="entry name" value="DNA/pantothenate-metab_flavo_C"/>
</dbReference>
<dbReference type="GO" id="GO:0004633">
    <property type="term" value="F:phosphopantothenoylcysteine decarboxylase activity"/>
    <property type="evidence" value="ECO:0007669"/>
    <property type="project" value="UniProtKB-UniRule"/>
</dbReference>
<comment type="pathway">
    <text evidence="3 4">Cofactor biosynthesis; coenzyme A biosynthesis; CoA from (R)-pantothenate: step 3/5.</text>
</comment>
<evidence type="ECO:0000313" key="7">
    <source>
        <dbReference type="EMBL" id="SDN85999.1"/>
    </source>
</evidence>
<evidence type="ECO:0000256" key="2">
    <source>
        <dbReference type="ARBA" id="ARBA00023239"/>
    </source>
</evidence>
<comment type="cofactor">
    <cofactor evidence="3">
        <name>Mg(2+)</name>
        <dbReference type="ChEBI" id="CHEBI:18420"/>
    </cofactor>
</comment>
<feature type="binding site" evidence="3">
    <location>
        <position position="327"/>
    </location>
    <ligand>
        <name>CTP</name>
        <dbReference type="ChEBI" id="CHEBI:37563"/>
    </ligand>
</feature>
<dbReference type="GO" id="GO:0004632">
    <property type="term" value="F:phosphopantothenate--cysteine ligase activity"/>
    <property type="evidence" value="ECO:0007669"/>
    <property type="project" value="UniProtKB-UniRule"/>
</dbReference>
<dbReference type="Proteomes" id="UP000199602">
    <property type="component" value="Unassembled WGS sequence"/>
</dbReference>
<protein>
    <recommendedName>
        <fullName evidence="3">Coenzyme A biosynthesis bifunctional protein CoaBC</fullName>
    </recommendedName>
    <alternativeName>
        <fullName evidence="3">DNA/pantothenate metabolism flavoprotein</fullName>
    </alternativeName>
    <alternativeName>
        <fullName evidence="3">Phosphopantothenoylcysteine synthetase/decarboxylase</fullName>
        <shortName evidence="3">PPCS-PPCDC</shortName>
    </alternativeName>
    <domain>
        <recommendedName>
            <fullName evidence="3">Phosphopantothenoylcysteine decarboxylase</fullName>
            <shortName evidence="3">PPC decarboxylase</shortName>
            <shortName evidence="3">PPC-DC</shortName>
            <ecNumber evidence="3">4.1.1.36</ecNumber>
        </recommendedName>
        <alternativeName>
            <fullName evidence="3">CoaC</fullName>
        </alternativeName>
    </domain>
    <domain>
        <recommendedName>
            <fullName evidence="3">Phosphopantothenate--cysteine ligase</fullName>
            <ecNumber evidence="3">6.3.2.5</ecNumber>
        </recommendedName>
        <alternativeName>
            <fullName evidence="3">CoaB</fullName>
        </alternativeName>
        <alternativeName>
            <fullName evidence="3">Phosphopantothenoylcysteine synthetase</fullName>
            <shortName evidence="3">PPC synthetase</shortName>
            <shortName evidence="3">PPC-S</shortName>
        </alternativeName>
    </domain>
</protein>
<dbReference type="EC" id="6.3.2.5" evidence="3"/>
<dbReference type="InterPro" id="IPR035929">
    <property type="entry name" value="CoaB-like_sf"/>
</dbReference>
<comment type="pathway">
    <text evidence="3 4">Cofactor biosynthesis; coenzyme A biosynthesis; CoA from (R)-pantothenate: step 2/5.</text>
</comment>
<proteinExistence type="inferred from homology"/>
<dbReference type="Gene3D" id="3.40.50.1950">
    <property type="entry name" value="Flavin prenyltransferase-like"/>
    <property type="match status" value="1"/>
</dbReference>
<dbReference type="UniPathway" id="UPA00241">
    <property type="reaction ID" value="UER00353"/>
</dbReference>
<gene>
    <name evidence="3" type="primary">coaBC</name>
    <name evidence="7" type="ORF">SAMN04488516_10952</name>
</gene>
<name>A0A1H0EUQ7_9BACT</name>
<keyword evidence="3" id="KW-0479">Metal-binding</keyword>
<dbReference type="Pfam" id="PF02441">
    <property type="entry name" value="Flavoprotein"/>
    <property type="match status" value="1"/>
</dbReference>
<dbReference type="RefSeq" id="WP_092065802.1">
    <property type="nucleotide sequence ID" value="NZ_FNIN01000009.1"/>
</dbReference>
<dbReference type="Pfam" id="PF04127">
    <property type="entry name" value="DFP"/>
    <property type="match status" value="1"/>
</dbReference>
<comment type="function">
    <text evidence="4">Catalyzes two steps in the biosynthesis of coenzyme A. In the first step cysteine is conjugated to 4'-phosphopantothenate to form 4-phosphopantothenoylcysteine, in the latter compound is decarboxylated to form 4'-phosphopantotheine.</text>
</comment>
<dbReference type="EC" id="4.1.1.36" evidence="3"/>
<comment type="caution">
    <text evidence="3">Lacks conserved residue(s) required for the propagation of feature annotation.</text>
</comment>
<comment type="catalytic activity">
    <reaction evidence="3 4">
        <text>(R)-4'-phosphopantothenate + L-cysteine + CTP = N-[(R)-4-phosphopantothenoyl]-L-cysteine + CMP + diphosphate + H(+)</text>
        <dbReference type="Rhea" id="RHEA:19397"/>
        <dbReference type="ChEBI" id="CHEBI:10986"/>
        <dbReference type="ChEBI" id="CHEBI:15378"/>
        <dbReference type="ChEBI" id="CHEBI:33019"/>
        <dbReference type="ChEBI" id="CHEBI:35235"/>
        <dbReference type="ChEBI" id="CHEBI:37563"/>
        <dbReference type="ChEBI" id="CHEBI:59458"/>
        <dbReference type="ChEBI" id="CHEBI:60377"/>
        <dbReference type="EC" id="6.3.2.5"/>
    </reaction>
</comment>
<feature type="binding site" evidence="3">
    <location>
        <begin position="308"/>
        <end position="311"/>
    </location>
    <ligand>
        <name>CTP</name>
        <dbReference type="ChEBI" id="CHEBI:37563"/>
    </ligand>
</feature>
<feature type="region of interest" description="Phosphopantothenoylcysteine decarboxylase" evidence="3">
    <location>
        <begin position="1"/>
        <end position="190"/>
    </location>
</feature>
<feature type="binding site" evidence="3">
    <location>
        <position position="341"/>
    </location>
    <ligand>
        <name>CTP</name>
        <dbReference type="ChEBI" id="CHEBI:37563"/>
    </ligand>
</feature>
<evidence type="ECO:0000256" key="4">
    <source>
        <dbReference type="RuleBase" id="RU364078"/>
    </source>
</evidence>
<dbReference type="SUPFAM" id="SSF52507">
    <property type="entry name" value="Homo-oligomeric flavin-containing Cys decarboxylases, HFCD"/>
    <property type="match status" value="1"/>
</dbReference>
<dbReference type="GO" id="GO:0015937">
    <property type="term" value="P:coenzyme A biosynthetic process"/>
    <property type="evidence" value="ECO:0007669"/>
    <property type="project" value="UniProtKB-UniRule"/>
</dbReference>
<evidence type="ECO:0000259" key="6">
    <source>
        <dbReference type="Pfam" id="PF04127"/>
    </source>
</evidence>
<keyword evidence="1 3" id="KW-0210">Decarboxylase</keyword>
<dbReference type="InterPro" id="IPR036551">
    <property type="entry name" value="Flavin_trans-like"/>
</dbReference>